<dbReference type="RefSeq" id="WP_166454374.1">
    <property type="nucleotide sequence ID" value="NZ_JAAOMA010000093.1"/>
</dbReference>
<gene>
    <name evidence="2" type="ORF">HA052_26675</name>
</gene>
<feature type="transmembrane region" description="Helical" evidence="1">
    <location>
        <begin position="78"/>
        <end position="96"/>
    </location>
</feature>
<comment type="caution">
    <text evidence="2">The sequence shown here is derived from an EMBL/GenBank/DDBJ whole genome shotgun (WGS) entry which is preliminary data.</text>
</comment>
<reference evidence="2 3" key="1">
    <citation type="submission" date="2020-03" db="EMBL/GenBank/DDBJ databases">
        <title>Draft genome sequence of environmentally isolated cultures.</title>
        <authorList>
            <person name="Wilson H.S."/>
            <person name="De Leon M.E."/>
        </authorList>
    </citation>
    <scope>NUCLEOTIDE SEQUENCE [LARGE SCALE GENOMIC DNA]</scope>
    <source>
        <strain evidence="2 3">HSC-31F16</strain>
    </source>
</reference>
<keyword evidence="1" id="KW-0812">Transmembrane</keyword>
<sequence length="173" mass="20043">MHHHRTQQRIELKKYHDWVRGIYLILFGLALFGALAGISYWWLLLLASMLRIGDWSQLPPRSLHGLDLSARYQAGNDLFFSFFGWSGLGVFRSVPWRMETDSKVAQVETAQQMFKQYFDWAYVLSVFALILILAGYGSTRIGQLSIVQFFLNYTLVLVAQIMAFKLLQATRKK</sequence>
<accession>A0ABX0LNT8</accession>
<organism evidence="2 3">
    <name type="scientific">Chromobacterium fluminis</name>
    <dbReference type="NCBI Taxonomy" id="3044269"/>
    <lineage>
        <taxon>Bacteria</taxon>
        <taxon>Pseudomonadati</taxon>
        <taxon>Pseudomonadota</taxon>
        <taxon>Betaproteobacteria</taxon>
        <taxon>Neisseriales</taxon>
        <taxon>Chromobacteriaceae</taxon>
        <taxon>Chromobacterium</taxon>
    </lineage>
</organism>
<keyword evidence="1" id="KW-0472">Membrane</keyword>
<evidence type="ECO:0000313" key="2">
    <source>
        <dbReference type="EMBL" id="NHR08777.1"/>
    </source>
</evidence>
<keyword evidence="1" id="KW-1133">Transmembrane helix</keyword>
<protein>
    <submittedName>
        <fullName evidence="2">Uncharacterized protein</fullName>
    </submittedName>
</protein>
<feature type="transmembrane region" description="Helical" evidence="1">
    <location>
        <begin position="149"/>
        <end position="167"/>
    </location>
</feature>
<feature type="transmembrane region" description="Helical" evidence="1">
    <location>
        <begin position="21"/>
        <end position="43"/>
    </location>
</feature>
<dbReference type="EMBL" id="JAAOMA010000093">
    <property type="protein sequence ID" value="NHR08777.1"/>
    <property type="molecule type" value="Genomic_DNA"/>
</dbReference>
<evidence type="ECO:0000256" key="1">
    <source>
        <dbReference type="SAM" id="Phobius"/>
    </source>
</evidence>
<keyword evidence="3" id="KW-1185">Reference proteome</keyword>
<dbReference type="Proteomes" id="UP001515641">
    <property type="component" value="Unassembled WGS sequence"/>
</dbReference>
<proteinExistence type="predicted"/>
<feature type="transmembrane region" description="Helical" evidence="1">
    <location>
        <begin position="117"/>
        <end position="137"/>
    </location>
</feature>
<name>A0ABX0LNT8_9NEIS</name>
<evidence type="ECO:0000313" key="3">
    <source>
        <dbReference type="Proteomes" id="UP001515641"/>
    </source>
</evidence>